<name>A0A1H4IRH2_9MICO</name>
<evidence type="ECO:0000313" key="3">
    <source>
        <dbReference type="Proteomes" id="UP000199183"/>
    </source>
</evidence>
<keyword evidence="3" id="KW-1185">Reference proteome</keyword>
<proteinExistence type="predicted"/>
<dbReference type="PANTHER" id="PTHR43685:SF2">
    <property type="entry name" value="GLYCOSYLTRANSFERASE 2-LIKE DOMAIN-CONTAINING PROTEIN"/>
    <property type="match status" value="1"/>
</dbReference>
<gene>
    <name evidence="2" type="ORF">SAMN04489806_0194</name>
</gene>
<dbReference type="Pfam" id="PF04464">
    <property type="entry name" value="Glyphos_transf"/>
    <property type="match status" value="1"/>
</dbReference>
<dbReference type="Proteomes" id="UP000199183">
    <property type="component" value="Unassembled WGS sequence"/>
</dbReference>
<dbReference type="InterPro" id="IPR043148">
    <property type="entry name" value="TagF_C"/>
</dbReference>
<sequence length="896" mass="102938">MNWKDAFLGYCFTVISPVYNVGNYLSDFFSGLEAQTCGMEELEIILVDDGSTDDSLALCTEFASRHENVRVLTKANGGQASARNLGIEHASAPWITFPDPDDALSPNYFESVAAFMQLEGNRNTRLFGAHILKWFEDRDVVADDHPTGFRFREGSTTVDLYGEPKFIHGNACLSFFRRDIVEQFGLRFHTGLKTRFEDGHFMSQYLLRCDRPTIGLIDEAQYFYRQRSDGSSTVQQARVDVRTYDSLPLLGYTSVLRLAIELKGEIPRWLQTLVLYDFIWLFKSDVHSKIPSRTVPKPALEKFHERIAEIVEMFEPEVILGFDMMTVPAWLLEAAAFGYSDEQYVSSAHVGNIDKRRKLVEIRYRYTGALPSEALYVRGEVVEPHFSKVKDLDVLGRTLLKERSLWVSSRGVVRLEVNGRMRKIEPKERTPHQFKLTTGDIRRFDREQREKAVPSLYRRNDTRAVDQLSQGAKRAARSLRGMLTKEGVFDVLLSTSMRMLWNRRRFGAAWAIMDREFEANDSAEQLYRWIDANRPEIKRWFVLSKKSPDWRRLKNDGFALVDYGSFKWKLLLLLSAHLISSHADVYVTNPLPAGRFGKPQWRFSFLQHGVIKGDLSTWLNRKSIDFMVTSTEDEYRYIVGESPYSLGTAQVRLTGLPRYDALLEKSAAVPASEVNQIVIAPTWRQYLVGKFSSGSTRERNTDFTESDYLKYWQAVVTSDALHEVAKENNLEIVFMPHPNVQPYLDEFRLPSWVKVQHYAGADIQVVISKTALLITDYSSIAFNAAYLHRPVVYFQFDAERYRSEHTEGDAYFEYDQHGFGPVVKNVSDALNATRKLLTDDDFASEYIERARNTFPVRDGRNSERVFNAIEQLDRPLSCEEAAVAAPLDTWQTVAER</sequence>
<protein>
    <submittedName>
        <fullName evidence="2">CDP-glycerol glycerophosphotransferase, TagB/SpsB family</fullName>
    </submittedName>
</protein>
<dbReference type="CDD" id="cd00761">
    <property type="entry name" value="Glyco_tranf_GTA_type"/>
    <property type="match status" value="1"/>
</dbReference>
<feature type="domain" description="Glycosyltransferase 2-like" evidence="1">
    <location>
        <begin position="13"/>
        <end position="121"/>
    </location>
</feature>
<dbReference type="GO" id="GO:0047355">
    <property type="term" value="F:CDP-glycerol glycerophosphotransferase activity"/>
    <property type="evidence" value="ECO:0007669"/>
    <property type="project" value="InterPro"/>
</dbReference>
<dbReference type="SUPFAM" id="SSF53756">
    <property type="entry name" value="UDP-Glycosyltransferase/glycogen phosphorylase"/>
    <property type="match status" value="1"/>
</dbReference>
<dbReference type="EMBL" id="FNRY01000001">
    <property type="protein sequence ID" value="SEB36694.1"/>
    <property type="molecule type" value="Genomic_DNA"/>
</dbReference>
<dbReference type="STRING" id="640635.SAMN04489806_0194"/>
<evidence type="ECO:0000313" key="2">
    <source>
        <dbReference type="EMBL" id="SEB36694.1"/>
    </source>
</evidence>
<dbReference type="AlphaFoldDB" id="A0A1H4IRH2"/>
<dbReference type="InterPro" id="IPR029044">
    <property type="entry name" value="Nucleotide-diphossugar_trans"/>
</dbReference>
<dbReference type="PANTHER" id="PTHR43685">
    <property type="entry name" value="GLYCOSYLTRANSFERASE"/>
    <property type="match status" value="1"/>
</dbReference>
<dbReference type="Pfam" id="PF00535">
    <property type="entry name" value="Glycos_transf_2"/>
    <property type="match status" value="1"/>
</dbReference>
<dbReference type="SUPFAM" id="SSF53448">
    <property type="entry name" value="Nucleotide-diphospho-sugar transferases"/>
    <property type="match status" value="1"/>
</dbReference>
<dbReference type="InterPro" id="IPR007554">
    <property type="entry name" value="Glycerophosphate_synth"/>
</dbReference>
<accession>A0A1H4IRH2</accession>
<organism evidence="2 3">
    <name type="scientific">Paramicrobacterium humi</name>
    <dbReference type="NCBI Taxonomy" id="640635"/>
    <lineage>
        <taxon>Bacteria</taxon>
        <taxon>Bacillati</taxon>
        <taxon>Actinomycetota</taxon>
        <taxon>Actinomycetes</taxon>
        <taxon>Micrococcales</taxon>
        <taxon>Microbacteriaceae</taxon>
        <taxon>Paramicrobacterium</taxon>
    </lineage>
</organism>
<dbReference type="InterPro" id="IPR050834">
    <property type="entry name" value="Glycosyltransf_2"/>
</dbReference>
<dbReference type="Gene3D" id="3.40.50.12580">
    <property type="match status" value="1"/>
</dbReference>
<reference evidence="2 3" key="1">
    <citation type="submission" date="2016-10" db="EMBL/GenBank/DDBJ databases">
        <authorList>
            <person name="de Groot N.N."/>
        </authorList>
    </citation>
    <scope>NUCLEOTIDE SEQUENCE [LARGE SCALE GENOMIC DNA]</scope>
    <source>
        <strain evidence="2 3">DSM 21799</strain>
    </source>
</reference>
<dbReference type="InterPro" id="IPR001173">
    <property type="entry name" value="Glyco_trans_2-like"/>
</dbReference>
<evidence type="ECO:0000259" key="1">
    <source>
        <dbReference type="Pfam" id="PF00535"/>
    </source>
</evidence>
<keyword evidence="2" id="KW-0808">Transferase</keyword>
<dbReference type="GO" id="GO:0016020">
    <property type="term" value="C:membrane"/>
    <property type="evidence" value="ECO:0007669"/>
    <property type="project" value="InterPro"/>
</dbReference>
<dbReference type="Gene3D" id="3.90.550.10">
    <property type="entry name" value="Spore Coat Polysaccharide Biosynthesis Protein SpsA, Chain A"/>
    <property type="match status" value="1"/>
</dbReference>